<gene>
    <name evidence="1" type="ORF">E3U43_011152</name>
</gene>
<protein>
    <submittedName>
        <fullName evidence="1">Uncharacterized protein</fullName>
    </submittedName>
</protein>
<keyword evidence="2" id="KW-1185">Reference proteome</keyword>
<organism evidence="1 2">
    <name type="scientific">Larimichthys crocea</name>
    <name type="common">Large yellow croaker</name>
    <name type="synonym">Pseudosciaena crocea</name>
    <dbReference type="NCBI Taxonomy" id="215358"/>
    <lineage>
        <taxon>Eukaryota</taxon>
        <taxon>Metazoa</taxon>
        <taxon>Chordata</taxon>
        <taxon>Craniata</taxon>
        <taxon>Vertebrata</taxon>
        <taxon>Euteleostomi</taxon>
        <taxon>Actinopterygii</taxon>
        <taxon>Neopterygii</taxon>
        <taxon>Teleostei</taxon>
        <taxon>Neoteleostei</taxon>
        <taxon>Acanthomorphata</taxon>
        <taxon>Eupercaria</taxon>
        <taxon>Sciaenidae</taxon>
        <taxon>Larimichthys</taxon>
    </lineage>
</organism>
<evidence type="ECO:0000313" key="2">
    <source>
        <dbReference type="Proteomes" id="UP000793456"/>
    </source>
</evidence>
<dbReference type="EMBL" id="CM011691">
    <property type="protein sequence ID" value="TMS07059.1"/>
    <property type="molecule type" value="Genomic_DNA"/>
</dbReference>
<reference evidence="1" key="1">
    <citation type="submission" date="2018-11" db="EMBL/GenBank/DDBJ databases">
        <title>The sequence and de novo assembly of Larimichthys crocea genome using PacBio and Hi-C technologies.</title>
        <authorList>
            <person name="Xu P."/>
            <person name="Chen B."/>
            <person name="Zhou Z."/>
            <person name="Ke Q."/>
            <person name="Wu Y."/>
            <person name="Bai H."/>
            <person name="Pu F."/>
        </authorList>
    </citation>
    <scope>NUCLEOTIDE SEQUENCE</scope>
    <source>
        <tissue evidence="1">Muscle</tissue>
    </source>
</reference>
<name>A0ACD3QJP5_LARCR</name>
<evidence type="ECO:0000313" key="1">
    <source>
        <dbReference type="EMBL" id="TMS07059.1"/>
    </source>
</evidence>
<comment type="caution">
    <text evidence="1">The sequence shown here is derived from an EMBL/GenBank/DDBJ whole genome shotgun (WGS) entry which is preliminary data.</text>
</comment>
<feature type="non-terminal residue" evidence="1">
    <location>
        <position position="1"/>
    </location>
</feature>
<sequence>FTFSFTALEGEEAEEGAPMGCMVLLVILVDQVFDPETHPLTPAHTRTRRDVM</sequence>
<accession>A0ACD3QJP5</accession>
<proteinExistence type="predicted"/>
<dbReference type="Proteomes" id="UP000793456">
    <property type="component" value="Chromosome XVIII"/>
</dbReference>